<accession>A0ACC5A0K8</accession>
<organism evidence="1 2">
    <name type="scientific">Paenibacillus jamilae</name>
    <dbReference type="NCBI Taxonomy" id="114136"/>
    <lineage>
        <taxon>Bacteria</taxon>
        <taxon>Bacillati</taxon>
        <taxon>Bacillota</taxon>
        <taxon>Bacilli</taxon>
        <taxon>Bacillales</taxon>
        <taxon>Paenibacillaceae</taxon>
        <taxon>Paenibacillus</taxon>
    </lineage>
</organism>
<dbReference type="EMBL" id="LDRX01000015">
    <property type="protein sequence ID" value="KTS84425.1"/>
    <property type="molecule type" value="Genomic_DNA"/>
</dbReference>
<sequence>MLKMKKTAVILTGVLSLTALAPAAALAAPATDVEVNQQSVQQTEINTPTDYISWLKGQEGAEDAAQKFSDMSQSDQEKFIKYINDPEVIKTITNAIATSKGDDKISLNGGDITVRTEQTVTPSRVVSPQAKDYAVQQRATSTIMGIEVVQVRERVEYRVEGTPSTQRVTEVLNGGGVVDKYWVPMGRMDVKDDKGYVNSSGLATQRSVFTTSFVHPKFGLVVATNNFTVYGNKYGNLDGWVFN</sequence>
<keyword evidence="2" id="KW-1185">Reference proteome</keyword>
<comment type="caution">
    <text evidence="1">The sequence shown here is derived from an EMBL/GenBank/DDBJ whole genome shotgun (WGS) entry which is preliminary data.</text>
</comment>
<reference evidence="1 2" key="1">
    <citation type="journal article" date="2016" name="Front. Microbiol.">
        <title>Genomic Resource of Rice Seed Associated Bacteria.</title>
        <authorList>
            <person name="Midha S."/>
            <person name="Bansal K."/>
            <person name="Sharma S."/>
            <person name="Kumar N."/>
            <person name="Patil P.P."/>
            <person name="Chaudhry V."/>
            <person name="Patil P.B."/>
        </authorList>
    </citation>
    <scope>NUCLEOTIDE SEQUENCE [LARGE SCALE GENOMIC DNA]</scope>
    <source>
        <strain evidence="1 2">NS115</strain>
    </source>
</reference>
<name>A0ACC5A0K8_9BACL</name>
<protein>
    <submittedName>
        <fullName evidence="1">Uncharacterized protein</fullName>
    </submittedName>
</protein>
<evidence type="ECO:0000313" key="2">
    <source>
        <dbReference type="Proteomes" id="UP000074866"/>
    </source>
</evidence>
<dbReference type="Proteomes" id="UP000074866">
    <property type="component" value="Unassembled WGS sequence"/>
</dbReference>
<proteinExistence type="predicted"/>
<evidence type="ECO:0000313" key="1">
    <source>
        <dbReference type="EMBL" id="KTS84425.1"/>
    </source>
</evidence>
<gene>
    <name evidence="1" type="ORF">NS115_03565</name>
</gene>